<proteinExistence type="predicted"/>
<evidence type="ECO:0000313" key="3">
    <source>
        <dbReference type="Proteomes" id="UP000828390"/>
    </source>
</evidence>
<organism evidence="2 3">
    <name type="scientific">Dreissena polymorpha</name>
    <name type="common">Zebra mussel</name>
    <name type="synonym">Mytilus polymorpha</name>
    <dbReference type="NCBI Taxonomy" id="45954"/>
    <lineage>
        <taxon>Eukaryota</taxon>
        <taxon>Metazoa</taxon>
        <taxon>Spiralia</taxon>
        <taxon>Lophotrochozoa</taxon>
        <taxon>Mollusca</taxon>
        <taxon>Bivalvia</taxon>
        <taxon>Autobranchia</taxon>
        <taxon>Heteroconchia</taxon>
        <taxon>Euheterodonta</taxon>
        <taxon>Imparidentia</taxon>
        <taxon>Neoheterodontei</taxon>
        <taxon>Myida</taxon>
        <taxon>Dreissenoidea</taxon>
        <taxon>Dreissenidae</taxon>
        <taxon>Dreissena</taxon>
    </lineage>
</organism>
<sequence length="132" mass="14868">MVHTSLCMTDLLLQHYIQVSFCFIWCRACVVSLTIFAFACPRSYEGSSRSSSPSNGLLPRCHEAELPPPAECLSRVLRDFQKPSDWDLRAGNVRCKEGELGTTGRIADVIPIHQFTRKTMRLISIVGRIRAQ</sequence>
<evidence type="ECO:0000256" key="1">
    <source>
        <dbReference type="SAM" id="Phobius"/>
    </source>
</evidence>
<keyword evidence="1" id="KW-0812">Transmembrane</keyword>
<dbReference type="Proteomes" id="UP000828390">
    <property type="component" value="Unassembled WGS sequence"/>
</dbReference>
<feature type="transmembrane region" description="Helical" evidence="1">
    <location>
        <begin position="16"/>
        <end position="40"/>
    </location>
</feature>
<evidence type="ECO:0000313" key="2">
    <source>
        <dbReference type="EMBL" id="KAH3788940.1"/>
    </source>
</evidence>
<comment type="caution">
    <text evidence="2">The sequence shown here is derived from an EMBL/GenBank/DDBJ whole genome shotgun (WGS) entry which is preliminary data.</text>
</comment>
<keyword evidence="1" id="KW-1133">Transmembrane helix</keyword>
<accession>A0A9D4F3A1</accession>
<keyword evidence="1" id="KW-0472">Membrane</keyword>
<dbReference type="AlphaFoldDB" id="A0A9D4F3A1"/>
<gene>
    <name evidence="2" type="ORF">DPMN_167104</name>
</gene>
<reference evidence="2" key="2">
    <citation type="submission" date="2020-11" db="EMBL/GenBank/DDBJ databases">
        <authorList>
            <person name="McCartney M.A."/>
            <person name="Auch B."/>
            <person name="Kono T."/>
            <person name="Mallez S."/>
            <person name="Becker A."/>
            <person name="Gohl D.M."/>
            <person name="Silverstein K.A.T."/>
            <person name="Koren S."/>
            <person name="Bechman K.B."/>
            <person name="Herman A."/>
            <person name="Abrahante J.E."/>
            <person name="Garbe J."/>
        </authorList>
    </citation>
    <scope>NUCLEOTIDE SEQUENCE</scope>
    <source>
        <strain evidence="2">Duluth1</strain>
        <tissue evidence="2">Whole animal</tissue>
    </source>
</reference>
<protein>
    <submittedName>
        <fullName evidence="2">Uncharacterized protein</fullName>
    </submittedName>
</protein>
<name>A0A9D4F3A1_DREPO</name>
<reference evidence="2" key="1">
    <citation type="journal article" date="2019" name="bioRxiv">
        <title>The Genome of the Zebra Mussel, Dreissena polymorpha: A Resource for Invasive Species Research.</title>
        <authorList>
            <person name="McCartney M.A."/>
            <person name="Auch B."/>
            <person name="Kono T."/>
            <person name="Mallez S."/>
            <person name="Zhang Y."/>
            <person name="Obille A."/>
            <person name="Becker A."/>
            <person name="Abrahante J.E."/>
            <person name="Garbe J."/>
            <person name="Badalamenti J.P."/>
            <person name="Herman A."/>
            <person name="Mangelson H."/>
            <person name="Liachko I."/>
            <person name="Sullivan S."/>
            <person name="Sone E.D."/>
            <person name="Koren S."/>
            <person name="Silverstein K.A.T."/>
            <person name="Beckman K.B."/>
            <person name="Gohl D.M."/>
        </authorList>
    </citation>
    <scope>NUCLEOTIDE SEQUENCE</scope>
    <source>
        <strain evidence="2">Duluth1</strain>
        <tissue evidence="2">Whole animal</tissue>
    </source>
</reference>
<keyword evidence="3" id="KW-1185">Reference proteome</keyword>
<dbReference type="EMBL" id="JAIWYP010000008">
    <property type="protein sequence ID" value="KAH3788940.1"/>
    <property type="molecule type" value="Genomic_DNA"/>
</dbReference>